<gene>
    <name evidence="2" type="ORF">D9613_008448</name>
</gene>
<reference evidence="2 3" key="1">
    <citation type="submission" date="2019-12" db="EMBL/GenBank/DDBJ databases">
        <authorList>
            <person name="Floudas D."/>
            <person name="Bentzer J."/>
            <person name="Ahren D."/>
            <person name="Johansson T."/>
            <person name="Persson P."/>
            <person name="Tunlid A."/>
        </authorList>
    </citation>
    <scope>NUCLEOTIDE SEQUENCE [LARGE SCALE GENOMIC DNA]</scope>
    <source>
        <strain evidence="2 3">CBS 102.39</strain>
    </source>
</reference>
<dbReference type="CDD" id="cd21075">
    <property type="entry name" value="DBD_XPA-like"/>
    <property type="match status" value="1"/>
</dbReference>
<comment type="caution">
    <text evidence="2">The sequence shown here is derived from an EMBL/GenBank/DDBJ whole genome shotgun (WGS) entry which is preliminary data.</text>
</comment>
<feature type="region of interest" description="Disordered" evidence="1">
    <location>
        <begin position="89"/>
        <end position="113"/>
    </location>
</feature>
<name>A0A8H4QS00_9AGAR</name>
<proteinExistence type="predicted"/>
<organism evidence="2 3">
    <name type="scientific">Agrocybe pediades</name>
    <dbReference type="NCBI Taxonomy" id="84607"/>
    <lineage>
        <taxon>Eukaryota</taxon>
        <taxon>Fungi</taxon>
        <taxon>Dikarya</taxon>
        <taxon>Basidiomycota</taxon>
        <taxon>Agaricomycotina</taxon>
        <taxon>Agaricomycetes</taxon>
        <taxon>Agaricomycetidae</taxon>
        <taxon>Agaricales</taxon>
        <taxon>Agaricineae</taxon>
        <taxon>Strophariaceae</taxon>
        <taxon>Agrocybe</taxon>
    </lineage>
</organism>
<sequence>MIKLNGQNRAGLQRTKDIDDTFLLAANEYEDLCFTKRRIPRSDLVAHEYLSCELERRAWEKYGGQVGLDAARVRRREQLDAPVNALAAPARNEDVNNRNVNGSNSGRKRSASQAKANLFDNLASSVQDIHIRRVEGISPSLPAIFSSISNSLSPSPQRSVNNIDNLFSRPHHLFASGSTSGGSAFQASDLMEFCKSFDVNEDHGTPEASPSPAKRRRYSNAGADTD</sequence>
<dbReference type="EMBL" id="JAACJL010000031">
    <property type="protein sequence ID" value="KAF4616307.1"/>
    <property type="molecule type" value="Genomic_DNA"/>
</dbReference>
<dbReference type="Proteomes" id="UP000521872">
    <property type="component" value="Unassembled WGS sequence"/>
</dbReference>
<feature type="region of interest" description="Disordered" evidence="1">
    <location>
        <begin position="199"/>
        <end position="226"/>
    </location>
</feature>
<evidence type="ECO:0000256" key="1">
    <source>
        <dbReference type="SAM" id="MobiDB-lite"/>
    </source>
</evidence>
<keyword evidence="3" id="KW-1185">Reference proteome</keyword>
<protein>
    <submittedName>
        <fullName evidence="2">Uncharacterized protein</fullName>
    </submittedName>
</protein>
<evidence type="ECO:0000313" key="3">
    <source>
        <dbReference type="Proteomes" id="UP000521872"/>
    </source>
</evidence>
<dbReference type="AlphaFoldDB" id="A0A8H4QS00"/>
<accession>A0A8H4QS00</accession>
<evidence type="ECO:0000313" key="2">
    <source>
        <dbReference type="EMBL" id="KAF4616307.1"/>
    </source>
</evidence>